<dbReference type="OrthoDB" id="1304101at2759"/>
<keyword evidence="7" id="KW-0472">Membrane</keyword>
<dbReference type="SUPFAM" id="SSF52058">
    <property type="entry name" value="L domain-like"/>
    <property type="match status" value="1"/>
</dbReference>
<evidence type="ECO:0000313" key="10">
    <source>
        <dbReference type="Proteomes" id="UP000595140"/>
    </source>
</evidence>
<evidence type="ECO:0000256" key="2">
    <source>
        <dbReference type="ARBA" id="ARBA00022614"/>
    </source>
</evidence>
<dbReference type="AlphaFoldDB" id="A0A484MJ28"/>
<evidence type="ECO:0000256" key="6">
    <source>
        <dbReference type="ARBA" id="ARBA00022989"/>
    </source>
</evidence>
<dbReference type="GO" id="GO:0016020">
    <property type="term" value="C:membrane"/>
    <property type="evidence" value="ECO:0007669"/>
    <property type="project" value="UniProtKB-SubCell"/>
</dbReference>
<comment type="subcellular location">
    <subcellularLocation>
        <location evidence="1">Membrane</location>
        <topology evidence="1">Single-pass membrane protein</topology>
    </subcellularLocation>
</comment>
<dbReference type="FunFam" id="3.80.10.10:FF:000129">
    <property type="entry name" value="Leucine-rich repeat receptor-like kinase"/>
    <property type="match status" value="1"/>
</dbReference>
<organism evidence="9 10">
    <name type="scientific">Cuscuta campestris</name>
    <dbReference type="NCBI Taxonomy" id="132261"/>
    <lineage>
        <taxon>Eukaryota</taxon>
        <taxon>Viridiplantae</taxon>
        <taxon>Streptophyta</taxon>
        <taxon>Embryophyta</taxon>
        <taxon>Tracheophyta</taxon>
        <taxon>Spermatophyta</taxon>
        <taxon>Magnoliopsida</taxon>
        <taxon>eudicotyledons</taxon>
        <taxon>Gunneridae</taxon>
        <taxon>Pentapetalae</taxon>
        <taxon>asterids</taxon>
        <taxon>lamiids</taxon>
        <taxon>Solanales</taxon>
        <taxon>Convolvulaceae</taxon>
        <taxon>Cuscuteae</taxon>
        <taxon>Cuscuta</taxon>
        <taxon>Cuscuta subgen. Grammica</taxon>
        <taxon>Cuscuta sect. Cleistogrammica</taxon>
    </lineage>
</organism>
<keyword evidence="10" id="KW-1185">Reference proteome</keyword>
<dbReference type="InterPro" id="IPR001611">
    <property type="entry name" value="Leu-rich_rpt"/>
</dbReference>
<evidence type="ECO:0000256" key="4">
    <source>
        <dbReference type="ARBA" id="ARBA00022729"/>
    </source>
</evidence>
<dbReference type="Proteomes" id="UP000595140">
    <property type="component" value="Unassembled WGS sequence"/>
</dbReference>
<dbReference type="Gene3D" id="3.80.10.10">
    <property type="entry name" value="Ribonuclease Inhibitor"/>
    <property type="match status" value="1"/>
</dbReference>
<dbReference type="EMBL" id="OOIL02003702">
    <property type="protein sequence ID" value="VFQ88840.1"/>
    <property type="molecule type" value="Genomic_DNA"/>
</dbReference>
<keyword evidence="3" id="KW-0812">Transmembrane</keyword>
<name>A0A484MJ28_9ASTE</name>
<keyword evidence="2" id="KW-0433">Leucine-rich repeat</keyword>
<protein>
    <recommendedName>
        <fullName evidence="8">Leucine-rich repeat-containing N-terminal plant-type domain-containing protein</fullName>
    </recommendedName>
</protein>
<evidence type="ECO:0000256" key="7">
    <source>
        <dbReference type="ARBA" id="ARBA00023136"/>
    </source>
</evidence>
<evidence type="ECO:0000259" key="8">
    <source>
        <dbReference type="Pfam" id="PF08263"/>
    </source>
</evidence>
<evidence type="ECO:0000256" key="5">
    <source>
        <dbReference type="ARBA" id="ARBA00022737"/>
    </source>
</evidence>
<dbReference type="Pfam" id="PF00560">
    <property type="entry name" value="LRR_1"/>
    <property type="match status" value="1"/>
</dbReference>
<feature type="domain" description="Leucine-rich repeat-containing N-terminal plant-type" evidence="8">
    <location>
        <begin position="4"/>
        <end position="40"/>
    </location>
</feature>
<proteinExistence type="predicted"/>
<gene>
    <name evidence="9" type="ORF">CCAM_LOCUS30616</name>
</gene>
<evidence type="ECO:0000256" key="1">
    <source>
        <dbReference type="ARBA" id="ARBA00004167"/>
    </source>
</evidence>
<accession>A0A484MJ28</accession>
<dbReference type="Pfam" id="PF08263">
    <property type="entry name" value="LRRNT_2"/>
    <property type="match status" value="1"/>
</dbReference>
<dbReference type="InterPro" id="IPR032675">
    <property type="entry name" value="LRR_dom_sf"/>
</dbReference>
<keyword evidence="6" id="KW-1133">Transmembrane helix</keyword>
<sequence>MHAVDSLKALSDNLVDPNNVLESWDSSLVNPCTWFHVTCNTNNNVIRIDLGNSGLSGQLVSDLGNLKHLQYLILSNNKLTGPIPTKLGGIPTLNQAFLLDNNPDPTRCA</sequence>
<reference evidence="9 10" key="1">
    <citation type="submission" date="2018-04" db="EMBL/GenBank/DDBJ databases">
        <authorList>
            <person name="Vogel A."/>
        </authorList>
    </citation>
    <scope>NUCLEOTIDE SEQUENCE [LARGE SCALE GENOMIC DNA]</scope>
</reference>
<dbReference type="PANTHER" id="PTHR47988">
    <property type="entry name" value="SOMATIC EMBRYOGENESIS RECEPTOR KINASE 1"/>
    <property type="match status" value="1"/>
</dbReference>
<keyword evidence="4" id="KW-0732">Signal</keyword>
<evidence type="ECO:0000313" key="9">
    <source>
        <dbReference type="EMBL" id="VFQ88840.1"/>
    </source>
</evidence>
<evidence type="ECO:0000256" key="3">
    <source>
        <dbReference type="ARBA" id="ARBA00022692"/>
    </source>
</evidence>
<dbReference type="InterPro" id="IPR013210">
    <property type="entry name" value="LRR_N_plant-typ"/>
</dbReference>
<keyword evidence="5" id="KW-0677">Repeat</keyword>